<name>A0A8T0SVI9_PANVG</name>
<feature type="non-terminal residue" evidence="2">
    <location>
        <position position="1"/>
    </location>
</feature>
<feature type="region of interest" description="Disordered" evidence="1">
    <location>
        <begin position="1"/>
        <end position="30"/>
    </location>
</feature>
<accession>A0A8T0SVI9</accession>
<comment type="caution">
    <text evidence="2">The sequence shown here is derived from an EMBL/GenBank/DDBJ whole genome shotgun (WGS) entry which is preliminary data.</text>
</comment>
<evidence type="ECO:0000313" key="2">
    <source>
        <dbReference type="EMBL" id="KAG2600206.1"/>
    </source>
</evidence>
<proteinExistence type="predicted"/>
<evidence type="ECO:0000256" key="1">
    <source>
        <dbReference type="SAM" id="MobiDB-lite"/>
    </source>
</evidence>
<feature type="region of interest" description="Disordered" evidence="1">
    <location>
        <begin position="129"/>
        <end position="227"/>
    </location>
</feature>
<sequence length="251" mass="27173">PPDPPNLPTRLRDTDVPSPNQSHPHPSELPSPAISFFFFEKLDHVLPGSAQPRIRLAANPPSRRSRQHAAGLATVLGDFRRASGKRGNERRRKCAPAIGVARGGVFSAAEGGAPRRVKAIRRAPAPASVPLSLVPSAHPAIPPPLPPRPFPLRRAARPPAAGFRGRAPRPSKRHPRAPPPVADQGVSADVTLRDLTAGPRAARAFQLTPQQLGAGRDRRHPQSPPPEERRKFVLFFLIFFLPLFLSPDAPI</sequence>
<protein>
    <submittedName>
        <fullName evidence="2">Uncharacterized protein</fullName>
    </submittedName>
</protein>
<reference evidence="2" key="1">
    <citation type="submission" date="2020-05" db="EMBL/GenBank/DDBJ databases">
        <title>WGS assembly of Panicum virgatum.</title>
        <authorList>
            <person name="Lovell J.T."/>
            <person name="Jenkins J."/>
            <person name="Shu S."/>
            <person name="Juenger T.E."/>
            <person name="Schmutz J."/>
        </authorList>
    </citation>
    <scope>NUCLEOTIDE SEQUENCE</scope>
    <source>
        <strain evidence="2">AP13</strain>
    </source>
</reference>
<dbReference type="AlphaFoldDB" id="A0A8T0SVI9"/>
<feature type="compositionally biased region" description="Pro residues" evidence="1">
    <location>
        <begin position="140"/>
        <end position="150"/>
    </location>
</feature>
<keyword evidence="3" id="KW-1185">Reference proteome</keyword>
<feature type="compositionally biased region" description="Basic residues" evidence="1">
    <location>
        <begin position="166"/>
        <end position="176"/>
    </location>
</feature>
<evidence type="ECO:0000313" key="3">
    <source>
        <dbReference type="Proteomes" id="UP000823388"/>
    </source>
</evidence>
<dbReference type="EMBL" id="CM029045">
    <property type="protein sequence ID" value="KAG2600206.1"/>
    <property type="molecule type" value="Genomic_DNA"/>
</dbReference>
<dbReference type="Proteomes" id="UP000823388">
    <property type="component" value="Chromosome 5K"/>
</dbReference>
<organism evidence="2 3">
    <name type="scientific">Panicum virgatum</name>
    <name type="common">Blackwell switchgrass</name>
    <dbReference type="NCBI Taxonomy" id="38727"/>
    <lineage>
        <taxon>Eukaryota</taxon>
        <taxon>Viridiplantae</taxon>
        <taxon>Streptophyta</taxon>
        <taxon>Embryophyta</taxon>
        <taxon>Tracheophyta</taxon>
        <taxon>Spermatophyta</taxon>
        <taxon>Magnoliopsida</taxon>
        <taxon>Liliopsida</taxon>
        <taxon>Poales</taxon>
        <taxon>Poaceae</taxon>
        <taxon>PACMAD clade</taxon>
        <taxon>Panicoideae</taxon>
        <taxon>Panicodae</taxon>
        <taxon>Paniceae</taxon>
        <taxon>Panicinae</taxon>
        <taxon>Panicum</taxon>
        <taxon>Panicum sect. Hiantes</taxon>
    </lineage>
</organism>
<gene>
    <name evidence="2" type="ORF">PVAP13_5KG476107</name>
</gene>